<dbReference type="AlphaFoldDB" id="A0A5E4R6X8"/>
<dbReference type="EMBL" id="FZQP02006961">
    <property type="protein sequence ID" value="VVD05353.1"/>
    <property type="molecule type" value="Genomic_DNA"/>
</dbReference>
<gene>
    <name evidence="2" type="ORF">LSINAPIS_LOCUS14909</name>
</gene>
<accession>A0A5E4R6X8</accession>
<evidence type="ECO:0000256" key="1">
    <source>
        <dbReference type="SAM" id="Phobius"/>
    </source>
</evidence>
<sequence length="145" mass="16641">MMMTKIKTQGLVSDLMPNIKLMQIAGHFLFNYHSENAGMSGLLRKLYASMHAILLVINFLCMAFNMAQYSDEVNELTANTITILFFTHSIIKLAFFGITSKNFYRTLAVWNQSNSHPLFTESDARYHQLALTKMRRLLYFICALG</sequence>
<evidence type="ECO:0008006" key="4">
    <source>
        <dbReference type="Google" id="ProtNLM"/>
    </source>
</evidence>
<feature type="transmembrane region" description="Helical" evidence="1">
    <location>
        <begin position="46"/>
        <end position="66"/>
    </location>
</feature>
<protein>
    <recommendedName>
        <fullName evidence="4">Odorant receptor</fullName>
    </recommendedName>
</protein>
<reference evidence="2 3" key="1">
    <citation type="submission" date="2017-07" db="EMBL/GenBank/DDBJ databases">
        <authorList>
            <person name="Talla V."/>
            <person name="Backstrom N."/>
        </authorList>
    </citation>
    <scope>NUCLEOTIDE SEQUENCE [LARGE SCALE GENOMIC DNA]</scope>
</reference>
<feature type="transmembrane region" description="Helical" evidence="1">
    <location>
        <begin position="78"/>
        <end position="98"/>
    </location>
</feature>
<evidence type="ECO:0000313" key="3">
    <source>
        <dbReference type="Proteomes" id="UP000324832"/>
    </source>
</evidence>
<keyword evidence="3" id="KW-1185">Reference proteome</keyword>
<dbReference type="Proteomes" id="UP000324832">
    <property type="component" value="Unassembled WGS sequence"/>
</dbReference>
<keyword evidence="1" id="KW-0472">Membrane</keyword>
<keyword evidence="1" id="KW-1133">Transmembrane helix</keyword>
<keyword evidence="1" id="KW-0812">Transmembrane</keyword>
<name>A0A5E4R6X8_9NEOP</name>
<proteinExistence type="predicted"/>
<evidence type="ECO:0000313" key="2">
    <source>
        <dbReference type="EMBL" id="VVD05353.1"/>
    </source>
</evidence>
<organism evidence="2 3">
    <name type="scientific">Leptidea sinapis</name>
    <dbReference type="NCBI Taxonomy" id="189913"/>
    <lineage>
        <taxon>Eukaryota</taxon>
        <taxon>Metazoa</taxon>
        <taxon>Ecdysozoa</taxon>
        <taxon>Arthropoda</taxon>
        <taxon>Hexapoda</taxon>
        <taxon>Insecta</taxon>
        <taxon>Pterygota</taxon>
        <taxon>Neoptera</taxon>
        <taxon>Endopterygota</taxon>
        <taxon>Lepidoptera</taxon>
        <taxon>Glossata</taxon>
        <taxon>Ditrysia</taxon>
        <taxon>Papilionoidea</taxon>
        <taxon>Pieridae</taxon>
        <taxon>Dismorphiinae</taxon>
        <taxon>Leptidea</taxon>
    </lineage>
</organism>